<dbReference type="AlphaFoldDB" id="A0A7G2C5E8"/>
<proteinExistence type="predicted"/>
<feature type="region of interest" description="Disordered" evidence="1">
    <location>
        <begin position="112"/>
        <end position="167"/>
    </location>
</feature>
<protein>
    <submittedName>
        <fullName evidence="2">Uncharacterized protein</fullName>
    </submittedName>
</protein>
<evidence type="ECO:0000256" key="1">
    <source>
        <dbReference type="SAM" id="MobiDB-lite"/>
    </source>
</evidence>
<gene>
    <name evidence="2" type="ORF">ADEAN_000180600</name>
</gene>
<accession>A0A7G2C5E8</accession>
<sequence>MSDVNYNLNAILPSIEIHLSESTKEGNENHNSNTKKFKSPFQDYGGYFATIPQDRNNTNPNPFSFPAELHIGLQIRLPHKDYTYCPAEVDRCTTVYTLTHFYPLADIYEAEEVQENSSKEEEGHRRRRNKSCCIRGERPARPTPWMELSMRPNEPPLDSFSCVRLSP</sequence>
<evidence type="ECO:0000313" key="3">
    <source>
        <dbReference type="Proteomes" id="UP000515908"/>
    </source>
</evidence>
<dbReference type="Proteomes" id="UP000515908">
    <property type="component" value="Chromosome 03"/>
</dbReference>
<evidence type="ECO:0000313" key="2">
    <source>
        <dbReference type="EMBL" id="CAD2214361.1"/>
    </source>
</evidence>
<keyword evidence="3" id="KW-1185">Reference proteome</keyword>
<name>A0A7G2C5E8_9TRYP</name>
<dbReference type="EMBL" id="LR877147">
    <property type="protein sequence ID" value="CAD2214361.1"/>
    <property type="molecule type" value="Genomic_DNA"/>
</dbReference>
<dbReference type="VEuPathDB" id="TriTrypDB:ADEAN_000180600"/>
<reference evidence="2 3" key="1">
    <citation type="submission" date="2020-08" db="EMBL/GenBank/DDBJ databases">
        <authorList>
            <person name="Newling K."/>
            <person name="Davey J."/>
            <person name="Forrester S."/>
        </authorList>
    </citation>
    <scope>NUCLEOTIDE SEQUENCE [LARGE SCALE GENOMIC DNA]</scope>
    <source>
        <strain evidence="3">Crithidia deanei Carvalho (ATCC PRA-265)</strain>
    </source>
</reference>
<organism evidence="2 3">
    <name type="scientific">Angomonas deanei</name>
    <dbReference type="NCBI Taxonomy" id="59799"/>
    <lineage>
        <taxon>Eukaryota</taxon>
        <taxon>Discoba</taxon>
        <taxon>Euglenozoa</taxon>
        <taxon>Kinetoplastea</taxon>
        <taxon>Metakinetoplastina</taxon>
        <taxon>Trypanosomatida</taxon>
        <taxon>Trypanosomatidae</taxon>
        <taxon>Strigomonadinae</taxon>
        <taxon>Angomonas</taxon>
    </lineage>
</organism>